<evidence type="ECO:0000313" key="3">
    <source>
        <dbReference type="EMBL" id="AOR24639.1"/>
    </source>
</evidence>
<dbReference type="SUPFAM" id="SSF55008">
    <property type="entry name" value="HMA, heavy metal-associated domain"/>
    <property type="match status" value="1"/>
</dbReference>
<feature type="domain" description="HMA" evidence="2">
    <location>
        <begin position="1"/>
        <end position="64"/>
    </location>
</feature>
<dbReference type="KEGG" id="ctae:BGI42_13210"/>
<dbReference type="InterPro" id="IPR006121">
    <property type="entry name" value="HMA_dom"/>
</dbReference>
<dbReference type="Pfam" id="PF00403">
    <property type="entry name" value="HMA"/>
    <property type="match status" value="1"/>
</dbReference>
<organism evidence="3 4">
    <name type="scientific">Clostridium taeniosporum</name>
    <dbReference type="NCBI Taxonomy" id="394958"/>
    <lineage>
        <taxon>Bacteria</taxon>
        <taxon>Bacillati</taxon>
        <taxon>Bacillota</taxon>
        <taxon>Clostridia</taxon>
        <taxon>Eubacteriales</taxon>
        <taxon>Clostridiaceae</taxon>
        <taxon>Clostridium</taxon>
    </lineage>
</organism>
<dbReference type="CDD" id="cd00371">
    <property type="entry name" value="HMA"/>
    <property type="match status" value="1"/>
</dbReference>
<dbReference type="Gene3D" id="3.30.70.100">
    <property type="match status" value="1"/>
</dbReference>
<reference evidence="4" key="1">
    <citation type="submission" date="2016-09" db="EMBL/GenBank/DDBJ databases">
        <title>Genomics of Clostridium taeniosporum, an organism which forms endospores with ribbon-like appendages.</title>
        <authorList>
            <person name="Walker J.R."/>
        </authorList>
    </citation>
    <scope>NUCLEOTIDE SEQUENCE [LARGE SCALE GENOMIC DNA]</scope>
    <source>
        <strain evidence="4">1/k</strain>
    </source>
</reference>
<dbReference type="GO" id="GO:0005507">
    <property type="term" value="F:copper ion binding"/>
    <property type="evidence" value="ECO:0007669"/>
    <property type="project" value="InterPro"/>
</dbReference>
<dbReference type="STRING" id="394958.BGI42_13210"/>
<dbReference type="OrthoDB" id="9813965at2"/>
<keyword evidence="1" id="KW-0479">Metal-binding</keyword>
<dbReference type="InterPro" id="IPR000428">
    <property type="entry name" value="Cu-bd"/>
</dbReference>
<dbReference type="AlphaFoldDB" id="A0A1D7XND5"/>
<dbReference type="PRINTS" id="PR00944">
    <property type="entry name" value="CUEXPORT"/>
</dbReference>
<accession>A0A1D7XND5</accession>
<dbReference type="PROSITE" id="PS01047">
    <property type="entry name" value="HMA_1"/>
    <property type="match status" value="1"/>
</dbReference>
<name>A0A1D7XND5_9CLOT</name>
<dbReference type="RefSeq" id="WP_069680765.1">
    <property type="nucleotide sequence ID" value="NZ_CP017253.2"/>
</dbReference>
<proteinExistence type="predicted"/>
<protein>
    <submittedName>
        <fullName evidence="3">Copper chaperone</fullName>
    </submittedName>
</protein>
<dbReference type="PROSITE" id="PS50846">
    <property type="entry name" value="HMA_2"/>
    <property type="match status" value="1"/>
</dbReference>
<sequence>MKKKILIEGMSCNHCVGHVKNALEGLDGVTSVEVSLQDKYALVETTESDEVLKDAIEDEGYDVVRIE</sequence>
<dbReference type="EMBL" id="CP017253">
    <property type="protein sequence ID" value="AOR24639.1"/>
    <property type="molecule type" value="Genomic_DNA"/>
</dbReference>
<dbReference type="GO" id="GO:0006825">
    <property type="term" value="P:copper ion transport"/>
    <property type="evidence" value="ECO:0007669"/>
    <property type="project" value="InterPro"/>
</dbReference>
<keyword evidence="4" id="KW-1185">Reference proteome</keyword>
<dbReference type="InterPro" id="IPR017969">
    <property type="entry name" value="Heavy-metal-associated_CS"/>
</dbReference>
<gene>
    <name evidence="3" type="ORF">BGI42_13210</name>
</gene>
<evidence type="ECO:0000256" key="1">
    <source>
        <dbReference type="ARBA" id="ARBA00022723"/>
    </source>
</evidence>
<dbReference type="InterPro" id="IPR036163">
    <property type="entry name" value="HMA_dom_sf"/>
</dbReference>
<evidence type="ECO:0000313" key="4">
    <source>
        <dbReference type="Proteomes" id="UP000094652"/>
    </source>
</evidence>
<dbReference type="Proteomes" id="UP000094652">
    <property type="component" value="Chromosome"/>
</dbReference>
<evidence type="ECO:0000259" key="2">
    <source>
        <dbReference type="PROSITE" id="PS50846"/>
    </source>
</evidence>